<dbReference type="AlphaFoldDB" id="A0AAV8V3C4"/>
<name>A0AAV8V3C4_9RHOD</name>
<reference evidence="1 2" key="1">
    <citation type="journal article" date="2023" name="Nat. Commun.">
        <title>Origin of minicircular mitochondrial genomes in red algae.</title>
        <authorList>
            <person name="Lee Y."/>
            <person name="Cho C.H."/>
            <person name="Lee Y.M."/>
            <person name="Park S.I."/>
            <person name="Yang J.H."/>
            <person name="West J.A."/>
            <person name="Bhattacharya D."/>
            <person name="Yoon H.S."/>
        </authorList>
    </citation>
    <scope>NUCLEOTIDE SEQUENCE [LARGE SCALE GENOMIC DNA]</scope>
    <source>
        <strain evidence="1 2">CCMP1338</strain>
        <tissue evidence="1">Whole cell</tissue>
    </source>
</reference>
<accession>A0AAV8V3C4</accession>
<dbReference type="Proteomes" id="UP001157974">
    <property type="component" value="Unassembled WGS sequence"/>
</dbReference>
<organism evidence="1 2">
    <name type="scientific">Rhodosorus marinus</name>
    <dbReference type="NCBI Taxonomy" id="101924"/>
    <lineage>
        <taxon>Eukaryota</taxon>
        <taxon>Rhodophyta</taxon>
        <taxon>Stylonematophyceae</taxon>
        <taxon>Stylonematales</taxon>
        <taxon>Stylonemataceae</taxon>
        <taxon>Rhodosorus</taxon>
    </lineage>
</organism>
<proteinExistence type="predicted"/>
<evidence type="ECO:0000313" key="2">
    <source>
        <dbReference type="Proteomes" id="UP001157974"/>
    </source>
</evidence>
<protein>
    <submittedName>
        <fullName evidence="1">Uncharacterized protein</fullName>
    </submittedName>
</protein>
<sequence length="108" mass="11990">MNGHSTGSRNTRCSQLLGVLSLTTDVVHLDDIFLKPAEDRMESRMQCLSNGFKVKQIRAGIKVTSTWVSISPGIQVLATLDHCQSEKDHACVFHGCNCGRKDYDPRAR</sequence>
<evidence type="ECO:0000313" key="1">
    <source>
        <dbReference type="EMBL" id="KAJ8909130.1"/>
    </source>
</evidence>
<gene>
    <name evidence="1" type="ORF">NDN08_005824</name>
</gene>
<keyword evidence="2" id="KW-1185">Reference proteome</keyword>
<dbReference type="EMBL" id="JAMWBK010000001">
    <property type="protein sequence ID" value="KAJ8909130.1"/>
    <property type="molecule type" value="Genomic_DNA"/>
</dbReference>
<comment type="caution">
    <text evidence="1">The sequence shown here is derived from an EMBL/GenBank/DDBJ whole genome shotgun (WGS) entry which is preliminary data.</text>
</comment>